<comment type="caution">
    <text evidence="1">The sequence shown here is derived from an EMBL/GenBank/DDBJ whole genome shotgun (WGS) entry which is preliminary data.</text>
</comment>
<accession>A0ABP3DDD3</accession>
<sequence>MLPAVQDWDWERLVEQLREGECIPFIGAGACAGSLPTGSALAARYADEYEYPFADRHDLARVTEYAAYKVGDAVDLKRRVARDLAAYRSPDFDDLDTPHGLLARYPIPLFLTTNYDTFMTEALDRRSKAATTTVCTWHRESAGRAADPRPDTPVVFHLHGAITEPASMVLTQHDYARFLLALAVDQGFDKKALVPTKIRPFLTHRPLLFIGYSLRDWSFQVLWRGLTQLFGREEQRRHISIQLVDGLHDDSPDTHRRAQSFLEHQHEKQQISVFWGSTSEFCRELNRRLGNPHGR</sequence>
<gene>
    <name evidence="1" type="ORF">GCM10009539_13890</name>
</gene>
<keyword evidence="2" id="KW-1185">Reference proteome</keyword>
<proteinExistence type="predicted"/>
<evidence type="ECO:0000313" key="2">
    <source>
        <dbReference type="Proteomes" id="UP001500967"/>
    </source>
</evidence>
<organism evidence="1 2">
    <name type="scientific">Cryptosporangium japonicum</name>
    <dbReference type="NCBI Taxonomy" id="80872"/>
    <lineage>
        <taxon>Bacteria</taxon>
        <taxon>Bacillati</taxon>
        <taxon>Actinomycetota</taxon>
        <taxon>Actinomycetes</taxon>
        <taxon>Cryptosporangiales</taxon>
        <taxon>Cryptosporangiaceae</taxon>
        <taxon>Cryptosporangium</taxon>
    </lineage>
</organism>
<dbReference type="Pfam" id="PF13289">
    <property type="entry name" value="SIR2_2"/>
    <property type="match status" value="1"/>
</dbReference>
<protein>
    <recommendedName>
        <fullName evidence="3">SIR2-like domain-containing protein</fullName>
    </recommendedName>
</protein>
<reference evidence="2" key="1">
    <citation type="journal article" date="2019" name="Int. J. Syst. Evol. Microbiol.">
        <title>The Global Catalogue of Microorganisms (GCM) 10K type strain sequencing project: providing services to taxonomists for standard genome sequencing and annotation.</title>
        <authorList>
            <consortium name="The Broad Institute Genomics Platform"/>
            <consortium name="The Broad Institute Genome Sequencing Center for Infectious Disease"/>
            <person name="Wu L."/>
            <person name="Ma J."/>
        </authorList>
    </citation>
    <scope>NUCLEOTIDE SEQUENCE [LARGE SCALE GENOMIC DNA]</scope>
    <source>
        <strain evidence="2">JCM 10425</strain>
    </source>
</reference>
<dbReference type="EMBL" id="BAAAGX010000006">
    <property type="protein sequence ID" value="GAA0229735.1"/>
    <property type="molecule type" value="Genomic_DNA"/>
</dbReference>
<dbReference type="Proteomes" id="UP001500967">
    <property type="component" value="Unassembled WGS sequence"/>
</dbReference>
<name>A0ABP3DDD3_9ACTN</name>
<evidence type="ECO:0008006" key="3">
    <source>
        <dbReference type="Google" id="ProtNLM"/>
    </source>
</evidence>
<evidence type="ECO:0000313" key="1">
    <source>
        <dbReference type="EMBL" id="GAA0229735.1"/>
    </source>
</evidence>